<keyword evidence="7" id="KW-0804">Transcription</keyword>
<dbReference type="Proteomes" id="UP000250642">
    <property type="component" value="Unassembled WGS sequence"/>
</dbReference>
<evidence type="ECO:0000256" key="5">
    <source>
        <dbReference type="ARBA" id="ARBA00023015"/>
    </source>
</evidence>
<evidence type="ECO:0000256" key="4">
    <source>
        <dbReference type="ARBA" id="ARBA00023012"/>
    </source>
</evidence>
<accession>A0A329QLS1</accession>
<keyword evidence="3 8" id="KW-0597">Phosphoprotein</keyword>
<feature type="domain" description="Response regulatory" evidence="10">
    <location>
        <begin position="3"/>
        <end position="121"/>
    </location>
</feature>
<dbReference type="GO" id="GO:0005737">
    <property type="term" value="C:cytoplasm"/>
    <property type="evidence" value="ECO:0007669"/>
    <property type="project" value="UniProtKB-SubCell"/>
</dbReference>
<dbReference type="SMART" id="SM00448">
    <property type="entry name" value="REC"/>
    <property type="match status" value="1"/>
</dbReference>
<keyword evidence="2" id="KW-0963">Cytoplasm</keyword>
<evidence type="ECO:0000256" key="7">
    <source>
        <dbReference type="ARBA" id="ARBA00023163"/>
    </source>
</evidence>
<dbReference type="PANTHER" id="PTHR42713:SF3">
    <property type="entry name" value="TRANSCRIPTIONAL REGULATORY PROTEIN HPTR"/>
    <property type="match status" value="1"/>
</dbReference>
<feature type="domain" description="HTH araC/xylS-type" evidence="9">
    <location>
        <begin position="409"/>
        <end position="507"/>
    </location>
</feature>
<sequence>MMNVLLVDDEPWVLEGLRTMVNWNKYGFQICGEAENGNAAWSIIENLRPDLVFTDIHMPSVNGLELIDRSIQNLAKPPRFVILSGYDSFDYVKTALEQRVEDYLLKPIDEVEIENVLEQMSRKIQNELVSEKLYQHERNLYVNCLFNRLFEGEDSSELQAEVESILQMEGHENMACLLIEADTCNEDIQLHVQRFASAPHYEFFMDADGRMGVFAAEIEDSLIWLERLGRSLFEMYSGHASIIAAFGYHSGGVVAMRQAYEKAFSALKWKRYQEESGIICDQDLPRNGIMATVNQKALTNLFNTILTGEENGIEREVNELLSNPGSGLSVSDIEYVRVQLLALEMGVLKHLKELDGDVDRFKFQLQHLLGGLTDIDSYPAFREYAHILSINALRALQEQRKEKECSTIFRVVQYVNHEFRQKLQLQELAQKFHMNANYLGQAFKQQTGKSFREYLNDKRIEEAKRLLRQSCSSIAEVAISSGYPNADYFVSQFKRMTGMAPSTYRKQP</sequence>
<dbReference type="PROSITE" id="PS01124">
    <property type="entry name" value="HTH_ARAC_FAMILY_2"/>
    <property type="match status" value="1"/>
</dbReference>
<gene>
    <name evidence="11" type="ORF">DC345_18225</name>
</gene>
<dbReference type="GO" id="GO:0003700">
    <property type="term" value="F:DNA-binding transcription factor activity"/>
    <property type="evidence" value="ECO:0007669"/>
    <property type="project" value="InterPro"/>
</dbReference>
<protein>
    <submittedName>
        <fullName evidence="11">DNA-binding response regulator</fullName>
    </submittedName>
</protein>
<dbReference type="PROSITE" id="PS50110">
    <property type="entry name" value="RESPONSE_REGULATORY"/>
    <property type="match status" value="1"/>
</dbReference>
<evidence type="ECO:0000256" key="3">
    <source>
        <dbReference type="ARBA" id="ARBA00022553"/>
    </source>
</evidence>
<dbReference type="EMBL" id="QEVW01000012">
    <property type="protein sequence ID" value="RAW13307.1"/>
    <property type="molecule type" value="Genomic_DNA"/>
</dbReference>
<dbReference type="AlphaFoldDB" id="A0A329QLS1"/>
<dbReference type="Gene3D" id="1.10.10.60">
    <property type="entry name" value="Homeodomain-like"/>
    <property type="match status" value="2"/>
</dbReference>
<dbReference type="PROSITE" id="PS00041">
    <property type="entry name" value="HTH_ARAC_FAMILY_1"/>
    <property type="match status" value="1"/>
</dbReference>
<evidence type="ECO:0000313" key="12">
    <source>
        <dbReference type="Proteomes" id="UP000250642"/>
    </source>
</evidence>
<dbReference type="SUPFAM" id="SSF46689">
    <property type="entry name" value="Homeodomain-like"/>
    <property type="match status" value="2"/>
</dbReference>
<dbReference type="Pfam" id="PF00072">
    <property type="entry name" value="Response_reg"/>
    <property type="match status" value="1"/>
</dbReference>
<dbReference type="Gene3D" id="3.40.50.2300">
    <property type="match status" value="1"/>
</dbReference>
<keyword evidence="4" id="KW-0902">Two-component regulatory system</keyword>
<keyword evidence="5" id="KW-0805">Transcription regulation</keyword>
<dbReference type="InterPro" id="IPR018060">
    <property type="entry name" value="HTH_AraC"/>
</dbReference>
<dbReference type="InterPro" id="IPR001789">
    <property type="entry name" value="Sig_transdc_resp-reg_receiver"/>
</dbReference>
<dbReference type="InterPro" id="IPR009057">
    <property type="entry name" value="Homeodomain-like_sf"/>
</dbReference>
<dbReference type="InterPro" id="IPR051552">
    <property type="entry name" value="HptR"/>
</dbReference>
<proteinExistence type="predicted"/>
<dbReference type="PANTHER" id="PTHR42713">
    <property type="entry name" value="HISTIDINE KINASE-RELATED"/>
    <property type="match status" value="1"/>
</dbReference>
<reference evidence="11 12" key="1">
    <citation type="submission" date="2018-04" db="EMBL/GenBank/DDBJ databases">
        <title>Paenibacillus taichungensis Genome sequencing and assembly.</title>
        <authorList>
            <person name="Xu J."/>
            <person name="Rensing C."/>
            <person name="Mazhar H.S."/>
        </authorList>
    </citation>
    <scope>NUCLEOTIDE SEQUENCE [LARGE SCALE GENOMIC DNA]</scope>
    <source>
        <strain evidence="11 12">NC1</strain>
    </source>
</reference>
<dbReference type="InterPro" id="IPR011006">
    <property type="entry name" value="CheY-like_superfamily"/>
</dbReference>
<name>A0A329QLS1_9BACL</name>
<comment type="caution">
    <text evidence="11">The sequence shown here is derived from an EMBL/GenBank/DDBJ whole genome shotgun (WGS) entry which is preliminary data.</text>
</comment>
<dbReference type="CDD" id="cd17536">
    <property type="entry name" value="REC_YesN-like"/>
    <property type="match status" value="1"/>
</dbReference>
<dbReference type="RefSeq" id="WP_113054271.1">
    <property type="nucleotide sequence ID" value="NZ_QEVW01000012.1"/>
</dbReference>
<organism evidence="11 12">
    <name type="scientific">Paenibacillus taichungensis</name>
    <dbReference type="NCBI Taxonomy" id="484184"/>
    <lineage>
        <taxon>Bacteria</taxon>
        <taxon>Bacillati</taxon>
        <taxon>Bacillota</taxon>
        <taxon>Bacilli</taxon>
        <taxon>Bacillales</taxon>
        <taxon>Paenibacillaceae</taxon>
        <taxon>Paenibacillus</taxon>
    </lineage>
</organism>
<evidence type="ECO:0000256" key="2">
    <source>
        <dbReference type="ARBA" id="ARBA00022490"/>
    </source>
</evidence>
<dbReference type="InterPro" id="IPR020449">
    <property type="entry name" value="Tscrpt_reg_AraC-type_HTH"/>
</dbReference>
<dbReference type="GO" id="GO:0000160">
    <property type="term" value="P:phosphorelay signal transduction system"/>
    <property type="evidence" value="ECO:0007669"/>
    <property type="project" value="UniProtKB-KW"/>
</dbReference>
<evidence type="ECO:0000313" key="11">
    <source>
        <dbReference type="EMBL" id="RAW13307.1"/>
    </source>
</evidence>
<keyword evidence="6 11" id="KW-0238">DNA-binding</keyword>
<dbReference type="SUPFAM" id="SSF52172">
    <property type="entry name" value="CheY-like"/>
    <property type="match status" value="1"/>
</dbReference>
<evidence type="ECO:0000256" key="1">
    <source>
        <dbReference type="ARBA" id="ARBA00004496"/>
    </source>
</evidence>
<dbReference type="SMART" id="SM00342">
    <property type="entry name" value="HTH_ARAC"/>
    <property type="match status" value="1"/>
</dbReference>
<dbReference type="PRINTS" id="PR00032">
    <property type="entry name" value="HTHARAC"/>
</dbReference>
<dbReference type="GO" id="GO:0043565">
    <property type="term" value="F:sequence-specific DNA binding"/>
    <property type="evidence" value="ECO:0007669"/>
    <property type="project" value="InterPro"/>
</dbReference>
<evidence type="ECO:0000256" key="8">
    <source>
        <dbReference type="PROSITE-ProRule" id="PRU00169"/>
    </source>
</evidence>
<feature type="modified residue" description="4-aspartylphosphate" evidence="8">
    <location>
        <position position="55"/>
    </location>
</feature>
<evidence type="ECO:0000259" key="9">
    <source>
        <dbReference type="PROSITE" id="PS01124"/>
    </source>
</evidence>
<dbReference type="InterPro" id="IPR018062">
    <property type="entry name" value="HTH_AraC-typ_CS"/>
</dbReference>
<dbReference type="Pfam" id="PF12833">
    <property type="entry name" value="HTH_18"/>
    <property type="match status" value="1"/>
</dbReference>
<evidence type="ECO:0000256" key="6">
    <source>
        <dbReference type="ARBA" id="ARBA00023125"/>
    </source>
</evidence>
<evidence type="ECO:0000259" key="10">
    <source>
        <dbReference type="PROSITE" id="PS50110"/>
    </source>
</evidence>
<comment type="subcellular location">
    <subcellularLocation>
        <location evidence="1">Cytoplasm</location>
    </subcellularLocation>
</comment>